<reference evidence="1 2" key="1">
    <citation type="journal article" date="2016" name="Antonie Van Leeuwenhoek">
        <title>Dongia soli sp. nov., isolated from soil from Dokdo, Korea.</title>
        <authorList>
            <person name="Kim D.U."/>
            <person name="Lee H."/>
            <person name="Kim H."/>
            <person name="Kim S.G."/>
            <person name="Ka J.O."/>
        </authorList>
    </citation>
    <scope>NUCLEOTIDE SEQUENCE [LARGE SCALE GENOMIC DNA]</scope>
    <source>
        <strain evidence="1 2">D78</strain>
    </source>
</reference>
<comment type="caution">
    <text evidence="1">The sequence shown here is derived from an EMBL/GenBank/DDBJ whole genome shotgun (WGS) entry which is preliminary data.</text>
</comment>
<dbReference type="EMBL" id="JAXCLW010000007">
    <property type="protein sequence ID" value="MDY0884965.1"/>
    <property type="molecule type" value="Genomic_DNA"/>
</dbReference>
<evidence type="ECO:0000313" key="1">
    <source>
        <dbReference type="EMBL" id="MDY0884965.1"/>
    </source>
</evidence>
<dbReference type="InterPro" id="IPR003738">
    <property type="entry name" value="SRAP"/>
</dbReference>
<dbReference type="InterPro" id="IPR036590">
    <property type="entry name" value="SRAP-like"/>
</dbReference>
<accession>A0ABU5EEZ3</accession>
<gene>
    <name evidence="1" type="ORF">SMD27_19125</name>
</gene>
<sequence length="46" mass="5361">MFRAAIAKRHCLVPADGFYEWKGPKGDKRTYLTQMKQSQPFALAFR</sequence>
<evidence type="ECO:0000313" key="2">
    <source>
        <dbReference type="Proteomes" id="UP001279642"/>
    </source>
</evidence>
<name>A0ABU5EEZ3_9PROT</name>
<organism evidence="1 2">
    <name type="scientific">Dongia soli</name>
    <dbReference type="NCBI Taxonomy" id="600628"/>
    <lineage>
        <taxon>Bacteria</taxon>
        <taxon>Pseudomonadati</taxon>
        <taxon>Pseudomonadota</taxon>
        <taxon>Alphaproteobacteria</taxon>
        <taxon>Rhodospirillales</taxon>
        <taxon>Dongiaceae</taxon>
        <taxon>Dongia</taxon>
    </lineage>
</organism>
<protein>
    <submittedName>
        <fullName evidence="1">SOS response-associated peptidase family protein</fullName>
    </submittedName>
</protein>
<dbReference type="SUPFAM" id="SSF143081">
    <property type="entry name" value="BB1717-like"/>
    <property type="match status" value="1"/>
</dbReference>
<dbReference type="Proteomes" id="UP001279642">
    <property type="component" value="Unassembled WGS sequence"/>
</dbReference>
<dbReference type="Pfam" id="PF02586">
    <property type="entry name" value="SRAP"/>
    <property type="match status" value="1"/>
</dbReference>
<keyword evidence="2" id="KW-1185">Reference proteome</keyword>
<proteinExistence type="predicted"/>
<dbReference type="Gene3D" id="3.90.1680.10">
    <property type="entry name" value="SOS response associated peptidase-like"/>
    <property type="match status" value="1"/>
</dbReference>
<dbReference type="RefSeq" id="WP_320510039.1">
    <property type="nucleotide sequence ID" value="NZ_JAXCLW010000007.1"/>
</dbReference>